<evidence type="ECO:0000313" key="4">
    <source>
        <dbReference type="Proteomes" id="UP000008810"/>
    </source>
</evidence>
<keyword evidence="4" id="KW-1185">Reference proteome</keyword>
<feature type="region of interest" description="Disordered" evidence="1">
    <location>
        <begin position="161"/>
        <end position="199"/>
    </location>
</feature>
<evidence type="ECO:0000256" key="1">
    <source>
        <dbReference type="SAM" id="MobiDB-lite"/>
    </source>
</evidence>
<reference evidence="3" key="3">
    <citation type="submission" date="2018-08" db="UniProtKB">
        <authorList>
            <consortium name="EnsemblPlants"/>
        </authorList>
    </citation>
    <scope>IDENTIFICATION</scope>
    <source>
        <strain evidence="3">cv. Bd21</strain>
    </source>
</reference>
<reference evidence="2" key="2">
    <citation type="submission" date="2017-06" db="EMBL/GenBank/DDBJ databases">
        <title>WGS assembly of Brachypodium distachyon.</title>
        <authorList>
            <consortium name="The International Brachypodium Initiative"/>
            <person name="Lucas S."/>
            <person name="Harmon-Smith M."/>
            <person name="Lail K."/>
            <person name="Tice H."/>
            <person name="Grimwood J."/>
            <person name="Bruce D."/>
            <person name="Barry K."/>
            <person name="Shu S."/>
            <person name="Lindquist E."/>
            <person name="Wang M."/>
            <person name="Pitluck S."/>
            <person name="Vogel J.P."/>
            <person name="Garvin D.F."/>
            <person name="Mockler T.C."/>
            <person name="Schmutz J."/>
            <person name="Rokhsar D."/>
            <person name="Bevan M.W."/>
        </authorList>
    </citation>
    <scope>NUCLEOTIDE SEQUENCE</scope>
    <source>
        <strain evidence="2">Bd21</strain>
    </source>
</reference>
<evidence type="ECO:0000313" key="2">
    <source>
        <dbReference type="EMBL" id="KQK05595.1"/>
    </source>
</evidence>
<dbReference type="AlphaFoldDB" id="A0A0Q3IIE1"/>
<dbReference type="Gramene" id="KQK05595">
    <property type="protein sequence ID" value="KQK05595"/>
    <property type="gene ID" value="BRADI_2g21090v3"/>
</dbReference>
<dbReference type="InParanoid" id="A0A0Q3IIE1"/>
<sequence>MTSPREDAPVSTKQQSSPDRETNNGSPPRDRARAPRRPDMGTGCALLCFHLPIRPTKKKKKKLKQPGPLAKLGPGDESTPDDYYYASEAAASQRVTFLASASLSTWWPSSPSALSADGGIDGAWRRSPSGEAAARGGGAGARLRTLSSSFSYWRRSQTSSSRVMPHGADHHQSFSFPSSPVSVSSCLSTPRISHGCNRE</sequence>
<gene>
    <name evidence="2" type="ORF">BRADI_2g21090v3</name>
</gene>
<feature type="region of interest" description="Disordered" evidence="1">
    <location>
        <begin position="119"/>
        <end position="140"/>
    </location>
</feature>
<name>A0A0Q3IIE1_BRADI</name>
<feature type="region of interest" description="Disordered" evidence="1">
    <location>
        <begin position="56"/>
        <end position="82"/>
    </location>
</feature>
<accession>A0A0Q3IIE1</accession>
<feature type="compositionally biased region" description="Basic and acidic residues" evidence="1">
    <location>
        <begin position="18"/>
        <end position="39"/>
    </location>
</feature>
<feature type="region of interest" description="Disordered" evidence="1">
    <location>
        <begin position="1"/>
        <end position="42"/>
    </location>
</feature>
<organism evidence="2">
    <name type="scientific">Brachypodium distachyon</name>
    <name type="common">Purple false brome</name>
    <name type="synonym">Trachynia distachya</name>
    <dbReference type="NCBI Taxonomy" id="15368"/>
    <lineage>
        <taxon>Eukaryota</taxon>
        <taxon>Viridiplantae</taxon>
        <taxon>Streptophyta</taxon>
        <taxon>Embryophyta</taxon>
        <taxon>Tracheophyta</taxon>
        <taxon>Spermatophyta</taxon>
        <taxon>Magnoliopsida</taxon>
        <taxon>Liliopsida</taxon>
        <taxon>Poales</taxon>
        <taxon>Poaceae</taxon>
        <taxon>BOP clade</taxon>
        <taxon>Pooideae</taxon>
        <taxon>Stipodae</taxon>
        <taxon>Brachypodieae</taxon>
        <taxon>Brachypodium</taxon>
    </lineage>
</organism>
<protein>
    <submittedName>
        <fullName evidence="2 3">Uncharacterized protein</fullName>
    </submittedName>
</protein>
<feature type="compositionally biased region" description="Low complexity" evidence="1">
    <location>
        <begin position="125"/>
        <end position="134"/>
    </location>
</feature>
<proteinExistence type="predicted"/>
<dbReference type="Proteomes" id="UP000008810">
    <property type="component" value="Chromosome 2"/>
</dbReference>
<reference evidence="2 3" key="1">
    <citation type="journal article" date="2010" name="Nature">
        <title>Genome sequencing and analysis of the model grass Brachypodium distachyon.</title>
        <authorList>
            <consortium name="International Brachypodium Initiative"/>
        </authorList>
    </citation>
    <scope>NUCLEOTIDE SEQUENCE [LARGE SCALE GENOMIC DNA]</scope>
    <source>
        <strain evidence="2 3">Bd21</strain>
    </source>
</reference>
<feature type="compositionally biased region" description="Low complexity" evidence="1">
    <location>
        <begin position="65"/>
        <end position="75"/>
    </location>
</feature>
<feature type="compositionally biased region" description="Low complexity" evidence="1">
    <location>
        <begin position="173"/>
        <end position="185"/>
    </location>
</feature>
<evidence type="ECO:0000313" key="3">
    <source>
        <dbReference type="EnsemblPlants" id="KQK05595"/>
    </source>
</evidence>
<dbReference type="OrthoDB" id="10654757at2759"/>
<dbReference type="FunCoup" id="A0A0Q3IIE1">
    <property type="interactions" value="702"/>
</dbReference>
<dbReference type="EnsemblPlants" id="KQK05595">
    <property type="protein sequence ID" value="KQK05595"/>
    <property type="gene ID" value="BRADI_2g21090v3"/>
</dbReference>
<dbReference type="EMBL" id="CM000881">
    <property type="protein sequence ID" value="KQK05595.1"/>
    <property type="molecule type" value="Genomic_DNA"/>
</dbReference>